<proteinExistence type="predicted"/>
<protein>
    <submittedName>
        <fullName evidence="3">Uncharacterized protein</fullName>
    </submittedName>
</protein>
<evidence type="ECO:0000313" key="4">
    <source>
        <dbReference type="Proteomes" id="UP001162131"/>
    </source>
</evidence>
<evidence type="ECO:0000256" key="2">
    <source>
        <dbReference type="SAM" id="Phobius"/>
    </source>
</evidence>
<dbReference type="EMBL" id="CAJZBQ010000035">
    <property type="protein sequence ID" value="CAG9323796.1"/>
    <property type="molecule type" value="Genomic_DNA"/>
</dbReference>
<keyword evidence="4" id="KW-1185">Reference proteome</keyword>
<keyword evidence="2" id="KW-0812">Transmembrane</keyword>
<evidence type="ECO:0000313" key="3">
    <source>
        <dbReference type="EMBL" id="CAG9323796.1"/>
    </source>
</evidence>
<dbReference type="Proteomes" id="UP001162131">
    <property type="component" value="Unassembled WGS sequence"/>
</dbReference>
<organism evidence="3 4">
    <name type="scientific">Blepharisma stoltei</name>
    <dbReference type="NCBI Taxonomy" id="1481888"/>
    <lineage>
        <taxon>Eukaryota</taxon>
        <taxon>Sar</taxon>
        <taxon>Alveolata</taxon>
        <taxon>Ciliophora</taxon>
        <taxon>Postciliodesmatophora</taxon>
        <taxon>Heterotrichea</taxon>
        <taxon>Heterotrichida</taxon>
        <taxon>Blepharismidae</taxon>
        <taxon>Blepharisma</taxon>
    </lineage>
</organism>
<keyword evidence="2" id="KW-1133">Transmembrane helix</keyword>
<accession>A0AAU9JDR5</accession>
<reference evidence="3" key="1">
    <citation type="submission" date="2021-09" db="EMBL/GenBank/DDBJ databases">
        <authorList>
            <consortium name="AG Swart"/>
            <person name="Singh M."/>
            <person name="Singh A."/>
            <person name="Seah K."/>
            <person name="Emmerich C."/>
        </authorList>
    </citation>
    <scope>NUCLEOTIDE SEQUENCE</scope>
    <source>
        <strain evidence="3">ATCC30299</strain>
    </source>
</reference>
<sequence length="266" mass="30208">MKSDEQIAKELQDEDLRGEEFKEVAIQDRTNELPLHSLQPISNGPAPFYDNHAGFSPMPLPANNIQQVPAVIIDPVPLNPKYLKVLKFASTTKWIAILDCLLCFIYILTGLFVLILLIFLPVLGYFGGAKLLRPLLVAYMIYQILVTILRIALIAIADNAIYTVLTVFIIIFTIAIFVFLVKFFRLLGDVTPQERLEILELMKGNRGARQPAMNNPPQIVYGIPAQYPPQQYQPQQYQPQQYQAQQYQPQQPAQPYFPGTGYKLDN</sequence>
<comment type="caution">
    <text evidence="3">The sequence shown here is derived from an EMBL/GenBank/DDBJ whole genome shotgun (WGS) entry which is preliminary data.</text>
</comment>
<feature type="compositionally biased region" description="Low complexity" evidence="1">
    <location>
        <begin position="230"/>
        <end position="256"/>
    </location>
</feature>
<feature type="region of interest" description="Disordered" evidence="1">
    <location>
        <begin position="230"/>
        <end position="266"/>
    </location>
</feature>
<gene>
    <name evidence="3" type="ORF">BSTOLATCC_MIC34832</name>
</gene>
<feature type="transmembrane region" description="Helical" evidence="2">
    <location>
        <begin position="161"/>
        <end position="181"/>
    </location>
</feature>
<feature type="transmembrane region" description="Helical" evidence="2">
    <location>
        <begin position="135"/>
        <end position="155"/>
    </location>
</feature>
<name>A0AAU9JDR5_9CILI</name>
<evidence type="ECO:0000256" key="1">
    <source>
        <dbReference type="SAM" id="MobiDB-lite"/>
    </source>
</evidence>
<dbReference type="AlphaFoldDB" id="A0AAU9JDR5"/>
<feature type="transmembrane region" description="Helical" evidence="2">
    <location>
        <begin position="94"/>
        <end position="123"/>
    </location>
</feature>
<keyword evidence="2" id="KW-0472">Membrane</keyword>